<keyword evidence="10 14" id="KW-0067">ATP-binding</keyword>
<evidence type="ECO:0000256" key="4">
    <source>
        <dbReference type="ARBA" id="ARBA00022643"/>
    </source>
</evidence>
<evidence type="ECO:0000259" key="15">
    <source>
        <dbReference type="SMART" id="SM00904"/>
    </source>
</evidence>
<dbReference type="Pfam" id="PF01687">
    <property type="entry name" value="Flavokinase"/>
    <property type="match status" value="1"/>
</dbReference>
<dbReference type="InterPro" id="IPR014729">
    <property type="entry name" value="Rossmann-like_a/b/a_fold"/>
</dbReference>
<dbReference type="STRING" id="869210.Marky_1099"/>
<evidence type="ECO:0000313" key="17">
    <source>
        <dbReference type="Proteomes" id="UP000007030"/>
    </source>
</evidence>
<evidence type="ECO:0000256" key="3">
    <source>
        <dbReference type="ARBA" id="ARBA00022630"/>
    </source>
</evidence>
<keyword evidence="8 14" id="KW-0418">Kinase</keyword>
<dbReference type="HOGENOM" id="CLU_048437_0_2_0"/>
<dbReference type="InterPro" id="IPR015865">
    <property type="entry name" value="Riboflavin_kinase_bac/euk"/>
</dbReference>
<comment type="pathway">
    <text evidence="2 14">Cofactor biosynthesis; FMN biosynthesis; FMN from riboflavin (ATP route): step 1/1.</text>
</comment>
<dbReference type="GO" id="GO:0006747">
    <property type="term" value="P:FAD biosynthetic process"/>
    <property type="evidence" value="ECO:0007669"/>
    <property type="project" value="UniProtKB-UniRule"/>
</dbReference>
<dbReference type="InterPro" id="IPR004821">
    <property type="entry name" value="Cyt_trans-like"/>
</dbReference>
<dbReference type="GO" id="GO:0003919">
    <property type="term" value="F:FMN adenylyltransferase activity"/>
    <property type="evidence" value="ECO:0007669"/>
    <property type="project" value="UniProtKB-UniRule"/>
</dbReference>
<comment type="catalytic activity">
    <reaction evidence="13 14">
        <text>FMN + ATP + H(+) = FAD + diphosphate</text>
        <dbReference type="Rhea" id="RHEA:17237"/>
        <dbReference type="ChEBI" id="CHEBI:15378"/>
        <dbReference type="ChEBI" id="CHEBI:30616"/>
        <dbReference type="ChEBI" id="CHEBI:33019"/>
        <dbReference type="ChEBI" id="CHEBI:57692"/>
        <dbReference type="ChEBI" id="CHEBI:58210"/>
        <dbReference type="EC" id="2.7.7.2"/>
    </reaction>
</comment>
<dbReference type="InterPro" id="IPR023468">
    <property type="entry name" value="Riboflavin_kinase"/>
</dbReference>
<evidence type="ECO:0000256" key="5">
    <source>
        <dbReference type="ARBA" id="ARBA00022679"/>
    </source>
</evidence>
<dbReference type="UniPathway" id="UPA00277">
    <property type="reaction ID" value="UER00407"/>
</dbReference>
<evidence type="ECO:0000256" key="9">
    <source>
        <dbReference type="ARBA" id="ARBA00022827"/>
    </source>
</evidence>
<dbReference type="GO" id="GO:0008531">
    <property type="term" value="F:riboflavin kinase activity"/>
    <property type="evidence" value="ECO:0007669"/>
    <property type="project" value="UniProtKB-UniRule"/>
</dbReference>
<dbReference type="SUPFAM" id="SSF52374">
    <property type="entry name" value="Nucleotidylyl transferase"/>
    <property type="match status" value="1"/>
</dbReference>
<dbReference type="PANTHER" id="PTHR22749:SF6">
    <property type="entry name" value="RIBOFLAVIN KINASE"/>
    <property type="match status" value="1"/>
</dbReference>
<comment type="similarity">
    <text evidence="14">Belongs to the ribF family.</text>
</comment>
<evidence type="ECO:0000256" key="11">
    <source>
        <dbReference type="ARBA" id="ARBA00023268"/>
    </source>
</evidence>
<evidence type="ECO:0000256" key="2">
    <source>
        <dbReference type="ARBA" id="ARBA00005201"/>
    </source>
</evidence>
<name>F2NMF3_MARHT</name>
<feature type="domain" description="Riboflavin kinase" evidence="15">
    <location>
        <begin position="171"/>
        <end position="294"/>
    </location>
</feature>
<dbReference type="EC" id="2.7.1.26" evidence="14"/>
<keyword evidence="17" id="KW-1185">Reference proteome</keyword>
<dbReference type="CDD" id="cd02064">
    <property type="entry name" value="FAD_synthetase_N"/>
    <property type="match status" value="1"/>
</dbReference>
<dbReference type="RefSeq" id="WP_013703888.1">
    <property type="nucleotide sequence ID" value="NC_015387.1"/>
</dbReference>
<organism evidence="16 17">
    <name type="scientific">Marinithermus hydrothermalis (strain DSM 14884 / JCM 11576 / T1)</name>
    <dbReference type="NCBI Taxonomy" id="869210"/>
    <lineage>
        <taxon>Bacteria</taxon>
        <taxon>Thermotogati</taxon>
        <taxon>Deinococcota</taxon>
        <taxon>Deinococci</taxon>
        <taxon>Thermales</taxon>
        <taxon>Thermaceae</taxon>
        <taxon>Marinithermus</taxon>
    </lineage>
</organism>
<evidence type="ECO:0000256" key="14">
    <source>
        <dbReference type="PIRNR" id="PIRNR004491"/>
    </source>
</evidence>
<dbReference type="GO" id="GO:0009398">
    <property type="term" value="P:FMN biosynthetic process"/>
    <property type="evidence" value="ECO:0007669"/>
    <property type="project" value="UniProtKB-UniRule"/>
</dbReference>
<dbReference type="Gene3D" id="3.40.50.620">
    <property type="entry name" value="HUPs"/>
    <property type="match status" value="1"/>
</dbReference>
<evidence type="ECO:0000256" key="7">
    <source>
        <dbReference type="ARBA" id="ARBA00022741"/>
    </source>
</evidence>
<dbReference type="EMBL" id="CP002630">
    <property type="protein sequence ID" value="AEB11841.1"/>
    <property type="molecule type" value="Genomic_DNA"/>
</dbReference>
<evidence type="ECO:0000256" key="13">
    <source>
        <dbReference type="ARBA" id="ARBA00049494"/>
    </source>
</evidence>
<reference evidence="16 17" key="1">
    <citation type="journal article" date="2012" name="Stand. Genomic Sci.">
        <title>Complete genome sequence of the aerobic, heterotroph Marinithermus hydrothermalis type strain (T1(T)) from a deep-sea hydrothermal vent chimney.</title>
        <authorList>
            <person name="Copeland A."/>
            <person name="Gu W."/>
            <person name="Yasawong M."/>
            <person name="Lapidus A."/>
            <person name="Lucas S."/>
            <person name="Deshpande S."/>
            <person name="Pagani I."/>
            <person name="Tapia R."/>
            <person name="Cheng J.F."/>
            <person name="Goodwin L.A."/>
            <person name="Pitluck S."/>
            <person name="Liolios K."/>
            <person name="Ivanova N."/>
            <person name="Mavromatis K."/>
            <person name="Mikhailova N."/>
            <person name="Pati A."/>
            <person name="Chen A."/>
            <person name="Palaniappan K."/>
            <person name="Land M."/>
            <person name="Pan C."/>
            <person name="Brambilla E.M."/>
            <person name="Rohde M."/>
            <person name="Tindall B.J."/>
            <person name="Sikorski J."/>
            <person name="Goker M."/>
            <person name="Detter J.C."/>
            <person name="Bristow J."/>
            <person name="Eisen J.A."/>
            <person name="Markowitz V."/>
            <person name="Hugenholtz P."/>
            <person name="Kyrpides N.C."/>
            <person name="Klenk H.P."/>
            <person name="Woyke T."/>
        </authorList>
    </citation>
    <scope>NUCLEOTIDE SEQUENCE [LARGE SCALE GENOMIC DNA]</scope>
    <source>
        <strain evidence="17">DSM 14884 / JCM 11576 / T1</strain>
    </source>
</reference>
<dbReference type="GO" id="GO:0005524">
    <property type="term" value="F:ATP binding"/>
    <property type="evidence" value="ECO:0007669"/>
    <property type="project" value="UniProtKB-UniRule"/>
</dbReference>
<keyword evidence="6 14" id="KW-0548">Nucleotidyltransferase</keyword>
<comment type="catalytic activity">
    <reaction evidence="12 14">
        <text>riboflavin + ATP = FMN + ADP + H(+)</text>
        <dbReference type="Rhea" id="RHEA:14357"/>
        <dbReference type="ChEBI" id="CHEBI:15378"/>
        <dbReference type="ChEBI" id="CHEBI:30616"/>
        <dbReference type="ChEBI" id="CHEBI:57986"/>
        <dbReference type="ChEBI" id="CHEBI:58210"/>
        <dbReference type="ChEBI" id="CHEBI:456216"/>
        <dbReference type="EC" id="2.7.1.26"/>
    </reaction>
</comment>
<evidence type="ECO:0000256" key="8">
    <source>
        <dbReference type="ARBA" id="ARBA00022777"/>
    </source>
</evidence>
<dbReference type="EC" id="2.7.7.2" evidence="14"/>
<keyword evidence="11" id="KW-0511">Multifunctional enzyme</keyword>
<sequence length="295" mass="32053">MILINDPYDAPTGPKIVAIGSFDGVHLGHQYLLRRALREAKRRGLPLLVYTFDPPTKVFVKGVGMLSSMSEKVDLLRELGVEIALVVPFNEAFARRSKDEFLEDLRALEACAIYVGEDFGFGRGRSGTPQDLQAVAPTVTVPLLELGGAPVKSTRIRALLEAGRVEEAKHLLGRPYSARGVVAGGDQLGRTLGFPTANLRVPSFKVLPPGVYAVRVTGPHGTHGGMANVGTRPTVNGRALRLEVHLFGFTGNLYGEELEVAFLKKLRSEQRFESLEALKAQLAQDAEAARRYLGL</sequence>
<proteinExistence type="inferred from homology"/>
<dbReference type="AlphaFoldDB" id="F2NMF3"/>
<dbReference type="UniPathway" id="UPA00276">
    <property type="reaction ID" value="UER00406"/>
</dbReference>
<keyword evidence="5 14" id="KW-0808">Transferase</keyword>
<evidence type="ECO:0000256" key="10">
    <source>
        <dbReference type="ARBA" id="ARBA00022840"/>
    </source>
</evidence>
<dbReference type="NCBIfam" id="TIGR00125">
    <property type="entry name" value="cyt_tran_rel"/>
    <property type="match status" value="1"/>
</dbReference>
<keyword evidence="4 14" id="KW-0288">FMN</keyword>
<keyword evidence="7 14" id="KW-0547">Nucleotide-binding</keyword>
<comment type="pathway">
    <text evidence="1 14">Cofactor biosynthesis; FAD biosynthesis; FAD from FMN: step 1/1.</text>
</comment>
<dbReference type="PIRSF" id="PIRSF004491">
    <property type="entry name" value="FAD_Synth"/>
    <property type="match status" value="1"/>
</dbReference>
<dbReference type="Proteomes" id="UP000007030">
    <property type="component" value="Chromosome"/>
</dbReference>
<keyword evidence="9 14" id="KW-0274">FAD</keyword>
<evidence type="ECO:0000256" key="1">
    <source>
        <dbReference type="ARBA" id="ARBA00004726"/>
    </source>
</evidence>
<evidence type="ECO:0000256" key="6">
    <source>
        <dbReference type="ARBA" id="ARBA00022695"/>
    </source>
</evidence>
<protein>
    <recommendedName>
        <fullName evidence="14">Riboflavin biosynthesis protein</fullName>
    </recommendedName>
    <domain>
        <recommendedName>
            <fullName evidence="14">Riboflavin kinase</fullName>
            <ecNumber evidence="14">2.7.1.26</ecNumber>
        </recommendedName>
        <alternativeName>
            <fullName evidence="14">Flavokinase</fullName>
        </alternativeName>
    </domain>
    <domain>
        <recommendedName>
            <fullName evidence="14">FMN adenylyltransferase</fullName>
            <ecNumber evidence="14">2.7.7.2</ecNumber>
        </recommendedName>
        <alternativeName>
            <fullName evidence="14">FAD pyrophosphorylase</fullName>
        </alternativeName>
        <alternativeName>
            <fullName evidence="14">FAD synthase</fullName>
        </alternativeName>
    </domain>
</protein>
<dbReference type="PANTHER" id="PTHR22749">
    <property type="entry name" value="RIBOFLAVIN KINASE/FMN ADENYLYLTRANSFERASE"/>
    <property type="match status" value="1"/>
</dbReference>
<accession>F2NMF3</accession>
<dbReference type="eggNOG" id="COG0196">
    <property type="taxonomic scope" value="Bacteria"/>
</dbReference>
<dbReference type="NCBIfam" id="TIGR00083">
    <property type="entry name" value="ribF"/>
    <property type="match status" value="1"/>
</dbReference>
<dbReference type="Gene3D" id="2.40.30.30">
    <property type="entry name" value="Riboflavin kinase-like"/>
    <property type="match status" value="1"/>
</dbReference>
<evidence type="ECO:0000256" key="12">
    <source>
        <dbReference type="ARBA" id="ARBA00047880"/>
    </source>
</evidence>
<dbReference type="GO" id="GO:0009231">
    <property type="term" value="P:riboflavin biosynthetic process"/>
    <property type="evidence" value="ECO:0007669"/>
    <property type="project" value="InterPro"/>
</dbReference>
<dbReference type="InterPro" id="IPR015864">
    <property type="entry name" value="FAD_synthase"/>
</dbReference>
<dbReference type="SUPFAM" id="SSF82114">
    <property type="entry name" value="Riboflavin kinase-like"/>
    <property type="match status" value="1"/>
</dbReference>
<dbReference type="SMART" id="SM00904">
    <property type="entry name" value="Flavokinase"/>
    <property type="match status" value="1"/>
</dbReference>
<dbReference type="InterPro" id="IPR023465">
    <property type="entry name" value="Riboflavin_kinase_dom_sf"/>
</dbReference>
<dbReference type="KEGG" id="mhd:Marky_1099"/>
<evidence type="ECO:0000313" key="16">
    <source>
        <dbReference type="EMBL" id="AEB11841.1"/>
    </source>
</evidence>
<keyword evidence="3 14" id="KW-0285">Flavoprotein</keyword>
<gene>
    <name evidence="16" type="ordered locus">Marky_1099</name>
</gene>
<dbReference type="Pfam" id="PF06574">
    <property type="entry name" value="FAD_syn"/>
    <property type="match status" value="1"/>
</dbReference>
<dbReference type="InterPro" id="IPR002606">
    <property type="entry name" value="Riboflavin_kinase_bac"/>
</dbReference>